<keyword evidence="3" id="KW-1185">Reference proteome</keyword>
<dbReference type="AlphaFoldDB" id="A0A2H3K8E6"/>
<dbReference type="STRING" id="742152.A0A2H3K8E6"/>
<protein>
    <submittedName>
        <fullName evidence="2">Uncharacterized protein</fullName>
    </submittedName>
</protein>
<feature type="region of interest" description="Disordered" evidence="1">
    <location>
        <begin position="246"/>
        <end position="318"/>
    </location>
</feature>
<reference evidence="2 3" key="1">
    <citation type="journal article" date="2012" name="Science">
        <title>The Paleozoic origin of enzymatic lignin decomposition reconstructed from 31 fungal genomes.</title>
        <authorList>
            <person name="Floudas D."/>
            <person name="Binder M."/>
            <person name="Riley R."/>
            <person name="Barry K."/>
            <person name="Blanchette R.A."/>
            <person name="Henrissat B."/>
            <person name="Martinez A.T."/>
            <person name="Otillar R."/>
            <person name="Spatafora J.W."/>
            <person name="Yadav J.S."/>
            <person name="Aerts A."/>
            <person name="Benoit I."/>
            <person name="Boyd A."/>
            <person name="Carlson A."/>
            <person name="Copeland A."/>
            <person name="Coutinho P.M."/>
            <person name="de Vries R.P."/>
            <person name="Ferreira P."/>
            <person name="Findley K."/>
            <person name="Foster B."/>
            <person name="Gaskell J."/>
            <person name="Glotzer D."/>
            <person name="Gorecki P."/>
            <person name="Heitman J."/>
            <person name="Hesse C."/>
            <person name="Hori C."/>
            <person name="Igarashi K."/>
            <person name="Jurgens J.A."/>
            <person name="Kallen N."/>
            <person name="Kersten P."/>
            <person name="Kohler A."/>
            <person name="Kuees U."/>
            <person name="Kumar T.K.A."/>
            <person name="Kuo A."/>
            <person name="LaButti K."/>
            <person name="Larrondo L.F."/>
            <person name="Lindquist E."/>
            <person name="Ling A."/>
            <person name="Lombard V."/>
            <person name="Lucas S."/>
            <person name="Lundell T."/>
            <person name="Martin R."/>
            <person name="McLaughlin D.J."/>
            <person name="Morgenstern I."/>
            <person name="Morin E."/>
            <person name="Murat C."/>
            <person name="Nagy L.G."/>
            <person name="Nolan M."/>
            <person name="Ohm R.A."/>
            <person name="Patyshakuliyeva A."/>
            <person name="Rokas A."/>
            <person name="Ruiz-Duenas F.J."/>
            <person name="Sabat G."/>
            <person name="Salamov A."/>
            <person name="Samejima M."/>
            <person name="Schmutz J."/>
            <person name="Slot J.C."/>
            <person name="St John F."/>
            <person name="Stenlid J."/>
            <person name="Sun H."/>
            <person name="Sun S."/>
            <person name="Syed K."/>
            <person name="Tsang A."/>
            <person name="Wiebenga A."/>
            <person name="Young D."/>
            <person name="Pisabarro A."/>
            <person name="Eastwood D.C."/>
            <person name="Martin F."/>
            <person name="Cullen D."/>
            <person name="Grigoriev I.V."/>
            <person name="Hibbett D.S."/>
        </authorList>
    </citation>
    <scope>NUCLEOTIDE SEQUENCE [LARGE SCALE GENOMIC DNA]</scope>
    <source>
        <strain evidence="2 3">MD-104</strain>
    </source>
</reference>
<evidence type="ECO:0000313" key="3">
    <source>
        <dbReference type="Proteomes" id="UP000218811"/>
    </source>
</evidence>
<feature type="compositionally biased region" description="Acidic residues" evidence="1">
    <location>
        <begin position="470"/>
        <end position="486"/>
    </location>
</feature>
<feature type="compositionally biased region" description="Pro residues" evidence="1">
    <location>
        <begin position="601"/>
        <end position="621"/>
    </location>
</feature>
<organism evidence="2 3">
    <name type="scientific">Wolfiporia cocos (strain MD-104)</name>
    <name type="common">Brown rot fungus</name>
    <dbReference type="NCBI Taxonomy" id="742152"/>
    <lineage>
        <taxon>Eukaryota</taxon>
        <taxon>Fungi</taxon>
        <taxon>Dikarya</taxon>
        <taxon>Basidiomycota</taxon>
        <taxon>Agaricomycotina</taxon>
        <taxon>Agaricomycetes</taxon>
        <taxon>Polyporales</taxon>
        <taxon>Phaeolaceae</taxon>
        <taxon>Wolfiporia</taxon>
    </lineage>
</organism>
<feature type="compositionally biased region" description="Polar residues" evidence="1">
    <location>
        <begin position="19"/>
        <end position="31"/>
    </location>
</feature>
<dbReference type="Proteomes" id="UP000218811">
    <property type="component" value="Unassembled WGS sequence"/>
</dbReference>
<feature type="compositionally biased region" description="Low complexity" evidence="1">
    <location>
        <begin position="295"/>
        <end position="306"/>
    </location>
</feature>
<gene>
    <name evidence="2" type="ORF">WOLCODRAFT_165362</name>
</gene>
<dbReference type="EMBL" id="KB468168">
    <property type="protein sequence ID" value="PCH44737.1"/>
    <property type="molecule type" value="Genomic_DNA"/>
</dbReference>
<proteinExistence type="predicted"/>
<accession>A0A2H3K8E6</accession>
<feature type="region of interest" description="Disordered" evidence="1">
    <location>
        <begin position="463"/>
        <end position="551"/>
    </location>
</feature>
<name>A0A2H3K8E6_WOLCO</name>
<sequence>MEQRPPPYGSRPNGHPEQKSTTARKTSSHVTPDSVLEPRGGFARKSANRNEPPGRAPPPAMIQAQNAPPMNRTWGVVSKNTGGAHNKQAGKQAANPQRQPQHAHERRRFTIRKQATVAPREEGARFAYVAPAQPYPRRASKNSDRRLSEVFIDNDDHDGAGVGRKLRAQDARAARISGTMVAAGRRNAGAARKTKSVLSNTRHGAAIFTGRAALWAPGLVFHEKVGGQEVDEREDMNVIANAPRSIAKAARKSQPPANTGLDNMDAQRARKTTEKKATRESRAVGLYELDDPYGSPDADVDNSSSDSSEDDNHDAGDNVEGLMNALERLTLPTERMREYGRLPFLPRNVRRGFLRRCRQYGIETAPSAPPAAPVHVLYRYDVDARDNDTVTSGDAVSDDEHSYEEREGYNETLEWTCPLCRLHKTFDTREMLAFHLSRSHDEFKVIWEPIEVDDERTWKITLLVPHPDQDDSSDEEDEDEDEDEDETFIKREPTQERIPSATPRPIRTLGLPGATQQQNLLRTPSPPLQPIAQPSVEPYPTPVSLPLSEPIANEPRPALVKSKFRAPSPALSSTETHQASSRSSTAQVERHILRGSLPARYPTPPLPADPQGPAAQPPYMPHPSEGKHYSCRPGGPRIYDLLNELPLEPFGVMAWYIVDREEAIFEQDMRDEDKVMLALWDRWIMLERISFVKKGYCKGVKKFIDQYWRMIHRAAGWRALRGFLITLAQHRFLTVPEVVDILKYYEQHTGMDYWYKD</sequence>
<feature type="region of interest" description="Disordered" evidence="1">
    <location>
        <begin position="1"/>
        <end position="107"/>
    </location>
</feature>
<feature type="compositionally biased region" description="Polar residues" evidence="1">
    <location>
        <begin position="570"/>
        <end position="587"/>
    </location>
</feature>
<feature type="compositionally biased region" description="Basic and acidic residues" evidence="1">
    <location>
        <begin position="265"/>
        <end position="282"/>
    </location>
</feature>
<dbReference type="OrthoDB" id="3249923at2759"/>
<evidence type="ECO:0000256" key="1">
    <source>
        <dbReference type="SAM" id="MobiDB-lite"/>
    </source>
</evidence>
<evidence type="ECO:0000313" key="2">
    <source>
        <dbReference type="EMBL" id="PCH44737.1"/>
    </source>
</evidence>
<feature type="region of interest" description="Disordered" evidence="1">
    <location>
        <begin position="563"/>
        <end position="628"/>
    </location>
</feature>